<organism evidence="2 3">
    <name type="scientific">Paenibacillus taihuensis</name>
    <dbReference type="NCBI Taxonomy" id="1156355"/>
    <lineage>
        <taxon>Bacteria</taxon>
        <taxon>Bacillati</taxon>
        <taxon>Bacillota</taxon>
        <taxon>Bacilli</taxon>
        <taxon>Bacillales</taxon>
        <taxon>Paenibacillaceae</taxon>
        <taxon>Paenibacillus</taxon>
    </lineage>
</organism>
<name>A0A3D9RYW0_9BACL</name>
<sequence length="143" mass="15025">MSVQFIYDDGAAAGGASGAAGTAGESSAVDVMVVFVTKEELKQPSAAGSGWVHPQLDEALRQHAAKELFKSEPKETLALPTLGLLPESHVLFVGIPAKDRLTTDSLRDAAAVAAKAVARLKAAAVKQLIPAARRQLRRKRSRA</sequence>
<feature type="domain" description="Peptidase M17 leucyl aminopeptidase N-terminal" evidence="1">
    <location>
        <begin position="33"/>
        <end position="130"/>
    </location>
</feature>
<evidence type="ECO:0000313" key="2">
    <source>
        <dbReference type="EMBL" id="REE85179.1"/>
    </source>
</evidence>
<keyword evidence="2" id="KW-0031">Aminopeptidase</keyword>
<dbReference type="AlphaFoldDB" id="A0A3D9RYW0"/>
<evidence type="ECO:0000313" key="3">
    <source>
        <dbReference type="Proteomes" id="UP000256304"/>
    </source>
</evidence>
<dbReference type="RefSeq" id="WP_245995998.1">
    <property type="nucleotide sequence ID" value="NZ_QTTN01000013.1"/>
</dbReference>
<comment type="caution">
    <text evidence="2">The sequence shown here is derived from an EMBL/GenBank/DDBJ whole genome shotgun (WGS) entry which is preliminary data.</text>
</comment>
<keyword evidence="3" id="KW-1185">Reference proteome</keyword>
<keyword evidence="2" id="KW-0378">Hydrolase</keyword>
<reference evidence="2 3" key="1">
    <citation type="submission" date="2018-08" db="EMBL/GenBank/DDBJ databases">
        <title>Genomic Encyclopedia of Type Strains, Phase III (KMG-III): the genomes of soil and plant-associated and newly described type strains.</title>
        <authorList>
            <person name="Whitman W."/>
        </authorList>
    </citation>
    <scope>NUCLEOTIDE SEQUENCE [LARGE SCALE GENOMIC DNA]</scope>
    <source>
        <strain evidence="2 3">CGMCC 1.10966</strain>
    </source>
</reference>
<dbReference type="Proteomes" id="UP000256304">
    <property type="component" value="Unassembled WGS sequence"/>
</dbReference>
<dbReference type="InterPro" id="IPR043472">
    <property type="entry name" value="Macro_dom-like"/>
</dbReference>
<proteinExistence type="predicted"/>
<evidence type="ECO:0000259" key="1">
    <source>
        <dbReference type="Pfam" id="PF02789"/>
    </source>
</evidence>
<keyword evidence="2" id="KW-0645">Protease</keyword>
<dbReference type="InterPro" id="IPR008283">
    <property type="entry name" value="Peptidase_M17_N"/>
</dbReference>
<dbReference type="Gene3D" id="3.40.220.10">
    <property type="entry name" value="Leucine Aminopeptidase, subunit E, domain 1"/>
    <property type="match status" value="1"/>
</dbReference>
<gene>
    <name evidence="2" type="ORF">A8990_11397</name>
</gene>
<dbReference type="EMBL" id="QTTN01000013">
    <property type="protein sequence ID" value="REE85179.1"/>
    <property type="molecule type" value="Genomic_DNA"/>
</dbReference>
<dbReference type="SUPFAM" id="SSF52949">
    <property type="entry name" value="Macro domain-like"/>
    <property type="match status" value="1"/>
</dbReference>
<dbReference type="GO" id="GO:0070006">
    <property type="term" value="F:metalloaminopeptidase activity"/>
    <property type="evidence" value="ECO:0007669"/>
    <property type="project" value="InterPro"/>
</dbReference>
<dbReference type="Pfam" id="PF02789">
    <property type="entry name" value="Peptidase_M17_N"/>
    <property type="match status" value="1"/>
</dbReference>
<dbReference type="GO" id="GO:0006508">
    <property type="term" value="P:proteolysis"/>
    <property type="evidence" value="ECO:0007669"/>
    <property type="project" value="InterPro"/>
</dbReference>
<protein>
    <submittedName>
        <fullName evidence="2">Leucyl aminopeptidase</fullName>
    </submittedName>
</protein>
<accession>A0A3D9RYW0</accession>